<accession>A0AAX2A5D3</accession>
<evidence type="ECO:0000313" key="3">
    <source>
        <dbReference type="Proteomes" id="UP000253850"/>
    </source>
</evidence>
<keyword evidence="4" id="KW-1185">Reference proteome</keyword>
<name>A0AAX2A5D3_9BACT</name>
<evidence type="ECO:0000313" key="1">
    <source>
        <dbReference type="EMBL" id="AXH12932.1"/>
    </source>
</evidence>
<organism evidence="2 4">
    <name type="scientific">Halarcobacter bivalviorum</name>
    <dbReference type="NCBI Taxonomy" id="663364"/>
    <lineage>
        <taxon>Bacteria</taxon>
        <taxon>Pseudomonadati</taxon>
        <taxon>Campylobacterota</taxon>
        <taxon>Epsilonproteobacteria</taxon>
        <taxon>Campylobacterales</taxon>
        <taxon>Arcobacteraceae</taxon>
        <taxon>Halarcobacter</taxon>
    </lineage>
</organism>
<dbReference type="RefSeq" id="WP_114839742.1">
    <property type="nucleotide sequence ID" value="NZ_CP031217.1"/>
</dbReference>
<dbReference type="SUPFAM" id="SSF55961">
    <property type="entry name" value="Bet v1-like"/>
    <property type="match status" value="1"/>
</dbReference>
<dbReference type="Gene3D" id="3.30.530.20">
    <property type="match status" value="1"/>
</dbReference>
<protein>
    <recommendedName>
        <fullName evidence="5">Ribosome association toxin RatA</fullName>
    </recommendedName>
</protein>
<proteinExistence type="predicted"/>
<dbReference type="EMBL" id="CP031217">
    <property type="protein sequence ID" value="AXH12932.1"/>
    <property type="molecule type" value="Genomic_DNA"/>
</dbReference>
<dbReference type="EMBL" id="PDKM01000007">
    <property type="protein sequence ID" value="RXK09258.1"/>
    <property type="molecule type" value="Genomic_DNA"/>
</dbReference>
<dbReference type="Proteomes" id="UP000253850">
    <property type="component" value="Chromosome"/>
</dbReference>
<evidence type="ECO:0000313" key="4">
    <source>
        <dbReference type="Proteomes" id="UP000289193"/>
    </source>
</evidence>
<dbReference type="CDD" id="cd07820">
    <property type="entry name" value="SRPBCC_3"/>
    <property type="match status" value="1"/>
</dbReference>
<evidence type="ECO:0008006" key="5">
    <source>
        <dbReference type="Google" id="ProtNLM"/>
    </source>
</evidence>
<reference evidence="1 3" key="2">
    <citation type="submission" date="2018-07" db="EMBL/GenBank/DDBJ databases">
        <title>Complete genome of the Arcobacter bivalviorum type strain LMG 26154.</title>
        <authorList>
            <person name="Miller W.G."/>
            <person name="Yee E."/>
            <person name="Bono J.L."/>
        </authorList>
    </citation>
    <scope>NUCLEOTIDE SEQUENCE [LARGE SCALE GENOMIC DNA]</scope>
    <source>
        <strain evidence="1 3">LMG 26154</strain>
    </source>
</reference>
<sequence length="147" mass="17691">MNKFEKSSLINCKQDELFEFHLSMDNLKEITPDNIKIIFLQENFFPKEKEILKIKTIKNFIPIIWEVKIEKIEKPNLLVDIAIKSPFLYWKHSHIFTKKGNLCELKDIVEYKLPFGKIGNLFNFLIEKELNNMFSYRHKKTKKLLEK</sequence>
<gene>
    <name evidence="1" type="ORF">ABIV_1955</name>
    <name evidence="2" type="ORF">CRV05_11800</name>
</gene>
<reference evidence="2 4" key="1">
    <citation type="submission" date="2017-10" db="EMBL/GenBank/DDBJ databases">
        <title>Genomics of the genus Arcobacter.</title>
        <authorList>
            <person name="Perez-Cataluna A."/>
            <person name="Figueras M.J."/>
        </authorList>
    </citation>
    <scope>NUCLEOTIDE SEQUENCE [LARGE SCALE GENOMIC DNA]</scope>
    <source>
        <strain evidence="2 4">CECT 7835</strain>
    </source>
</reference>
<dbReference type="AlphaFoldDB" id="A0AAX2A5D3"/>
<dbReference type="Proteomes" id="UP000289193">
    <property type="component" value="Unassembled WGS sequence"/>
</dbReference>
<evidence type="ECO:0000313" key="2">
    <source>
        <dbReference type="EMBL" id="RXK09258.1"/>
    </source>
</evidence>
<dbReference type="InterPro" id="IPR023393">
    <property type="entry name" value="START-like_dom_sf"/>
</dbReference>
<dbReference type="KEGG" id="hbv:ABIV_1955"/>